<accession>A0A1I6DZ07</accession>
<dbReference type="STRING" id="84724.SAMN04488564_103414"/>
<name>A0A1I6DZ07_9PSEU</name>
<keyword evidence="2" id="KW-1185">Reference proteome</keyword>
<protein>
    <submittedName>
        <fullName evidence="1">Uncharacterized protein</fullName>
    </submittedName>
</protein>
<dbReference type="AlphaFoldDB" id="A0A1I6DZ07"/>
<evidence type="ECO:0000313" key="2">
    <source>
        <dbReference type="Proteomes" id="UP000198583"/>
    </source>
</evidence>
<proteinExistence type="predicted"/>
<dbReference type="Proteomes" id="UP000198583">
    <property type="component" value="Unassembled WGS sequence"/>
</dbReference>
<sequence length="72" mass="7642">MQPAFLGGLIAVLRGNDVGYVLDWQELEPSDEIGHGPQATHTIVSSVVSVGAGTWPTIDAFRFDEGNHPPLG</sequence>
<gene>
    <name evidence="1" type="ORF">SAMN04488564_103414</name>
</gene>
<organism evidence="1 2">
    <name type="scientific">Lentzea waywayandensis</name>
    <dbReference type="NCBI Taxonomy" id="84724"/>
    <lineage>
        <taxon>Bacteria</taxon>
        <taxon>Bacillati</taxon>
        <taxon>Actinomycetota</taxon>
        <taxon>Actinomycetes</taxon>
        <taxon>Pseudonocardiales</taxon>
        <taxon>Pseudonocardiaceae</taxon>
        <taxon>Lentzea</taxon>
    </lineage>
</organism>
<dbReference type="EMBL" id="FOYL01000003">
    <property type="protein sequence ID" value="SFR10518.1"/>
    <property type="molecule type" value="Genomic_DNA"/>
</dbReference>
<reference evidence="2" key="1">
    <citation type="submission" date="2016-10" db="EMBL/GenBank/DDBJ databases">
        <authorList>
            <person name="Varghese N."/>
            <person name="Submissions S."/>
        </authorList>
    </citation>
    <scope>NUCLEOTIDE SEQUENCE [LARGE SCALE GENOMIC DNA]</scope>
    <source>
        <strain evidence="2">DSM 44232</strain>
    </source>
</reference>
<evidence type="ECO:0000313" key="1">
    <source>
        <dbReference type="EMBL" id="SFR10518.1"/>
    </source>
</evidence>